<dbReference type="Proteomes" id="UP000283509">
    <property type="component" value="Unassembled WGS sequence"/>
</dbReference>
<dbReference type="EMBL" id="QCYY01002682">
    <property type="protein sequence ID" value="ROT68361.1"/>
    <property type="molecule type" value="Genomic_DNA"/>
</dbReference>
<evidence type="ECO:0000256" key="1">
    <source>
        <dbReference type="SAM" id="MobiDB-lite"/>
    </source>
</evidence>
<dbReference type="OrthoDB" id="423559at2759"/>
<feature type="region of interest" description="Disordered" evidence="1">
    <location>
        <begin position="1"/>
        <end position="70"/>
    </location>
</feature>
<protein>
    <submittedName>
        <fullName evidence="2">Uncharacterized protein</fullName>
    </submittedName>
</protein>
<feature type="compositionally biased region" description="Low complexity" evidence="1">
    <location>
        <begin position="11"/>
        <end position="21"/>
    </location>
</feature>
<sequence length="155" mass="16696">MDLIAWRPRVSDASSSGVESSNILSSAENSPDVIPASPGSPDSVPDTPKTTRGIFQQRSRQYHSSQSSRGVIFEVYSDEDEDVSYAKNGANVINEHSIPSLMSGGISSKIEGGMMSSTPTLDPTTPLNTWRKSAAVVISDDEEGESPHPQPYQRK</sequence>
<organism evidence="2 3">
    <name type="scientific">Penaeus vannamei</name>
    <name type="common">Whiteleg shrimp</name>
    <name type="synonym">Litopenaeus vannamei</name>
    <dbReference type="NCBI Taxonomy" id="6689"/>
    <lineage>
        <taxon>Eukaryota</taxon>
        <taxon>Metazoa</taxon>
        <taxon>Ecdysozoa</taxon>
        <taxon>Arthropoda</taxon>
        <taxon>Crustacea</taxon>
        <taxon>Multicrustacea</taxon>
        <taxon>Malacostraca</taxon>
        <taxon>Eumalacostraca</taxon>
        <taxon>Eucarida</taxon>
        <taxon>Decapoda</taxon>
        <taxon>Dendrobranchiata</taxon>
        <taxon>Penaeoidea</taxon>
        <taxon>Penaeidae</taxon>
        <taxon>Penaeus</taxon>
    </lineage>
</organism>
<feature type="region of interest" description="Disordered" evidence="1">
    <location>
        <begin position="109"/>
        <end position="128"/>
    </location>
</feature>
<gene>
    <name evidence="2" type="ORF">C7M84_013508</name>
</gene>
<feature type="compositionally biased region" description="Low complexity" evidence="1">
    <location>
        <begin position="118"/>
        <end position="128"/>
    </location>
</feature>
<reference evidence="2 3" key="2">
    <citation type="submission" date="2019-01" db="EMBL/GenBank/DDBJ databases">
        <title>The decoding of complex shrimp genome reveals the adaptation for benthos swimmer, frequently molting mechanism and breeding impact on genome.</title>
        <authorList>
            <person name="Sun Y."/>
            <person name="Gao Y."/>
            <person name="Yu Y."/>
        </authorList>
    </citation>
    <scope>NUCLEOTIDE SEQUENCE [LARGE SCALE GENOMIC DNA]</scope>
    <source>
        <tissue evidence="2">Muscle</tissue>
    </source>
</reference>
<keyword evidence="3" id="KW-1185">Reference proteome</keyword>
<comment type="caution">
    <text evidence="2">The sequence shown here is derived from an EMBL/GenBank/DDBJ whole genome shotgun (WGS) entry which is preliminary data.</text>
</comment>
<proteinExistence type="predicted"/>
<reference evidence="2 3" key="1">
    <citation type="submission" date="2018-04" db="EMBL/GenBank/DDBJ databases">
        <authorList>
            <person name="Zhang X."/>
            <person name="Yuan J."/>
            <person name="Li F."/>
            <person name="Xiang J."/>
        </authorList>
    </citation>
    <scope>NUCLEOTIDE SEQUENCE [LARGE SCALE GENOMIC DNA]</scope>
    <source>
        <tissue evidence="2">Muscle</tissue>
    </source>
</reference>
<dbReference type="AlphaFoldDB" id="A0A3R7M0J1"/>
<evidence type="ECO:0000313" key="3">
    <source>
        <dbReference type="Proteomes" id="UP000283509"/>
    </source>
</evidence>
<accession>A0A3R7M0J1</accession>
<feature type="compositionally biased region" description="Low complexity" evidence="1">
    <location>
        <begin position="56"/>
        <end position="69"/>
    </location>
</feature>
<name>A0A3R7M0J1_PENVA</name>
<evidence type="ECO:0000313" key="2">
    <source>
        <dbReference type="EMBL" id="ROT68361.1"/>
    </source>
</evidence>